<dbReference type="AlphaFoldDB" id="A0A7S0CCD1"/>
<gene>
    <name evidence="3" type="ORF">PINE0816_LOCUS14794</name>
</gene>
<organism evidence="3">
    <name type="scientific">Proboscia inermis</name>
    <dbReference type="NCBI Taxonomy" id="420281"/>
    <lineage>
        <taxon>Eukaryota</taxon>
        <taxon>Sar</taxon>
        <taxon>Stramenopiles</taxon>
        <taxon>Ochrophyta</taxon>
        <taxon>Bacillariophyta</taxon>
        <taxon>Coscinodiscophyceae</taxon>
        <taxon>Rhizosoleniophycidae</taxon>
        <taxon>Rhizosoleniales</taxon>
        <taxon>Rhizosoleniaceae</taxon>
        <taxon>Proboscia</taxon>
    </lineage>
</organism>
<feature type="transmembrane region" description="Helical" evidence="2">
    <location>
        <begin position="90"/>
        <end position="111"/>
    </location>
</feature>
<sequence length="112" mass="12794">MGGHAAWRKRLKRGLLAKQSSGAICRHRPHLGRKGKDLELNRKGNILGGPRKKKRNKGALNKEEEDGVILHERNNYVKELFSNLFSKLRYIFQPSVILAIIALLYASFIFVK</sequence>
<proteinExistence type="predicted"/>
<accession>A0A7S0CCD1</accession>
<evidence type="ECO:0000313" key="3">
    <source>
        <dbReference type="EMBL" id="CAD8418659.1"/>
    </source>
</evidence>
<keyword evidence="2" id="KW-0472">Membrane</keyword>
<protein>
    <submittedName>
        <fullName evidence="3">Uncharacterized protein</fullName>
    </submittedName>
</protein>
<evidence type="ECO:0000256" key="1">
    <source>
        <dbReference type="SAM" id="MobiDB-lite"/>
    </source>
</evidence>
<keyword evidence="2" id="KW-0812">Transmembrane</keyword>
<reference evidence="3" key="1">
    <citation type="submission" date="2021-01" db="EMBL/GenBank/DDBJ databases">
        <authorList>
            <person name="Corre E."/>
            <person name="Pelletier E."/>
            <person name="Niang G."/>
            <person name="Scheremetjew M."/>
            <person name="Finn R."/>
            <person name="Kale V."/>
            <person name="Holt S."/>
            <person name="Cochrane G."/>
            <person name="Meng A."/>
            <person name="Brown T."/>
            <person name="Cohen L."/>
        </authorList>
    </citation>
    <scope>NUCLEOTIDE SEQUENCE</scope>
    <source>
        <strain evidence="3">CCAP1064/1</strain>
    </source>
</reference>
<keyword evidence="2" id="KW-1133">Transmembrane helix</keyword>
<evidence type="ECO:0000256" key="2">
    <source>
        <dbReference type="SAM" id="Phobius"/>
    </source>
</evidence>
<feature type="region of interest" description="Disordered" evidence="1">
    <location>
        <begin position="42"/>
        <end position="62"/>
    </location>
</feature>
<dbReference type="EMBL" id="HBEL01031666">
    <property type="protein sequence ID" value="CAD8418659.1"/>
    <property type="molecule type" value="Transcribed_RNA"/>
</dbReference>
<name>A0A7S0CCD1_9STRA</name>